<dbReference type="GO" id="GO:0000160">
    <property type="term" value="P:phosphorelay signal transduction system"/>
    <property type="evidence" value="ECO:0007669"/>
    <property type="project" value="UniProtKB-KW"/>
</dbReference>
<accession>A0A7G5C339</accession>
<dbReference type="Pfam" id="PF00072">
    <property type="entry name" value="Response_reg"/>
    <property type="match status" value="1"/>
</dbReference>
<proteinExistence type="predicted"/>
<evidence type="ECO:0000313" key="12">
    <source>
        <dbReference type="Proteomes" id="UP000515679"/>
    </source>
</evidence>
<gene>
    <name evidence="11" type="ORF">FPL14_22415</name>
</gene>
<dbReference type="InterPro" id="IPR018060">
    <property type="entry name" value="HTH_AraC"/>
</dbReference>
<evidence type="ECO:0000256" key="5">
    <source>
        <dbReference type="ARBA" id="ARBA00023015"/>
    </source>
</evidence>
<dbReference type="PANTHER" id="PTHR42713:SF3">
    <property type="entry name" value="TRANSCRIPTIONAL REGULATORY PROTEIN HPTR"/>
    <property type="match status" value="1"/>
</dbReference>
<keyword evidence="4" id="KW-0902">Two-component regulatory system</keyword>
<keyword evidence="12" id="KW-1185">Reference proteome</keyword>
<evidence type="ECO:0000256" key="2">
    <source>
        <dbReference type="ARBA" id="ARBA00022490"/>
    </source>
</evidence>
<evidence type="ECO:0000256" key="6">
    <source>
        <dbReference type="ARBA" id="ARBA00023125"/>
    </source>
</evidence>
<evidence type="ECO:0000256" key="4">
    <source>
        <dbReference type="ARBA" id="ARBA00023012"/>
    </source>
</evidence>
<dbReference type="InterPro" id="IPR001789">
    <property type="entry name" value="Sig_transdc_resp-reg_receiver"/>
</dbReference>
<dbReference type="GO" id="GO:0043565">
    <property type="term" value="F:sequence-specific DNA binding"/>
    <property type="evidence" value="ECO:0007669"/>
    <property type="project" value="InterPro"/>
</dbReference>
<keyword evidence="5" id="KW-0805">Transcription regulation</keyword>
<reference evidence="11 12" key="1">
    <citation type="submission" date="2019-07" db="EMBL/GenBank/DDBJ databases">
        <authorList>
            <person name="Kim J.K."/>
            <person name="Cheong H.-M."/>
            <person name="Choi Y."/>
            <person name="Hwang K.J."/>
            <person name="Lee S."/>
            <person name="Choi C."/>
        </authorList>
    </citation>
    <scope>NUCLEOTIDE SEQUENCE [LARGE SCALE GENOMIC DNA]</scope>
    <source>
        <strain evidence="11 12">KS 22</strain>
    </source>
</reference>
<keyword evidence="6" id="KW-0238">DNA-binding</keyword>
<dbReference type="Proteomes" id="UP000515679">
    <property type="component" value="Chromosome"/>
</dbReference>
<dbReference type="PRINTS" id="PR00032">
    <property type="entry name" value="HTHARAC"/>
</dbReference>
<keyword evidence="2" id="KW-0963">Cytoplasm</keyword>
<feature type="domain" description="HTH araC/xylS-type" evidence="9">
    <location>
        <begin position="453"/>
        <end position="551"/>
    </location>
</feature>
<feature type="modified residue" description="4-aspartylphosphate" evidence="8">
    <location>
        <position position="57"/>
    </location>
</feature>
<evidence type="ECO:0000259" key="10">
    <source>
        <dbReference type="PROSITE" id="PS50110"/>
    </source>
</evidence>
<dbReference type="SUPFAM" id="SSF52172">
    <property type="entry name" value="CheY-like"/>
    <property type="match status" value="1"/>
</dbReference>
<dbReference type="PANTHER" id="PTHR42713">
    <property type="entry name" value="HISTIDINE KINASE-RELATED"/>
    <property type="match status" value="1"/>
</dbReference>
<dbReference type="PROSITE" id="PS50110">
    <property type="entry name" value="RESPONSE_REGULATORY"/>
    <property type="match status" value="1"/>
</dbReference>
<evidence type="ECO:0000259" key="9">
    <source>
        <dbReference type="PROSITE" id="PS01124"/>
    </source>
</evidence>
<organism evidence="11 12">
    <name type="scientific">Cohnella cholangitidis</name>
    <dbReference type="NCBI Taxonomy" id="2598458"/>
    <lineage>
        <taxon>Bacteria</taxon>
        <taxon>Bacillati</taxon>
        <taxon>Bacillota</taxon>
        <taxon>Bacilli</taxon>
        <taxon>Bacillales</taxon>
        <taxon>Paenibacillaceae</taxon>
        <taxon>Cohnella</taxon>
    </lineage>
</organism>
<evidence type="ECO:0000256" key="8">
    <source>
        <dbReference type="PROSITE-ProRule" id="PRU00169"/>
    </source>
</evidence>
<sequence>MLMTTLLIVDDETHLVDSLAESLDWSSLGIESVWKAYSAYEAIERMKAQSVDILVTDVRMPGMSGLELIAYVNRHHRKVKSVLLTGHAEFAYAKEAVQAQAMDYLLKPVRAEVLEQCLKRILEMIKQEWEEVSSYRRAVATVRGNLPLLRASLLENLLYGKRYAPHELIDRLKLFEIPFQPEDEFAMMLIRLEEEFARYDVQGMSLIENAVTNIAEEIFGEWFELWYCRDKRDYLVFLIKEKQGLKQSKGNRMDEEDRPESSRSHLEDAATRLQYNVNRYLKGTVSVIISDRQAFPSDVSETYRRMVATFLQKVGNIRDMFVTLSGQRRETEEVHSLRIPHESPILIHLLESGRWEEAEHKINGILDELTERWNDSQAHLYEVFFHIAGAFIPIVHRSELTLSSVLGEDFDKLAVGPWCRSPKLLREWALRHLHRIRDELARRTASSQSFIVRQIHALIERTAIKELTVQTIADEVRLHPVYLSKIYKLETGMNISDYLLRHRMNRAQYLLAKTKNKIYEITSELGFQNPNYFAKVFRRQFGMTPQEYRERANLE</sequence>
<dbReference type="InterPro" id="IPR009057">
    <property type="entry name" value="Homeodomain-like_sf"/>
</dbReference>
<dbReference type="SUPFAM" id="SSF46689">
    <property type="entry name" value="Homeodomain-like"/>
    <property type="match status" value="1"/>
</dbReference>
<comment type="subcellular location">
    <subcellularLocation>
        <location evidence="1">Cytoplasm</location>
    </subcellularLocation>
</comment>
<dbReference type="PROSITE" id="PS00041">
    <property type="entry name" value="HTH_ARAC_FAMILY_1"/>
    <property type="match status" value="1"/>
</dbReference>
<name>A0A7G5C339_9BACL</name>
<dbReference type="SMART" id="SM00342">
    <property type="entry name" value="HTH_ARAC"/>
    <property type="match status" value="1"/>
</dbReference>
<keyword evidence="7" id="KW-0804">Transcription</keyword>
<dbReference type="EMBL" id="CP041969">
    <property type="protein sequence ID" value="QMV43623.1"/>
    <property type="molecule type" value="Genomic_DNA"/>
</dbReference>
<keyword evidence="3 8" id="KW-0597">Phosphoprotein</keyword>
<dbReference type="CDD" id="cd17536">
    <property type="entry name" value="REC_YesN-like"/>
    <property type="match status" value="1"/>
</dbReference>
<dbReference type="InterPro" id="IPR020449">
    <property type="entry name" value="Tscrpt_reg_AraC-type_HTH"/>
</dbReference>
<dbReference type="Pfam" id="PF12833">
    <property type="entry name" value="HTH_18"/>
    <property type="match status" value="1"/>
</dbReference>
<evidence type="ECO:0000256" key="7">
    <source>
        <dbReference type="ARBA" id="ARBA00023163"/>
    </source>
</evidence>
<dbReference type="PROSITE" id="PS01124">
    <property type="entry name" value="HTH_ARAC_FAMILY_2"/>
    <property type="match status" value="1"/>
</dbReference>
<dbReference type="KEGG" id="cchl:FPL14_22415"/>
<dbReference type="AlphaFoldDB" id="A0A7G5C339"/>
<evidence type="ECO:0000313" key="11">
    <source>
        <dbReference type="EMBL" id="QMV43623.1"/>
    </source>
</evidence>
<feature type="domain" description="Response regulatory" evidence="10">
    <location>
        <begin position="5"/>
        <end position="122"/>
    </location>
</feature>
<dbReference type="Gene3D" id="1.10.10.60">
    <property type="entry name" value="Homeodomain-like"/>
    <property type="match status" value="2"/>
</dbReference>
<dbReference type="Gene3D" id="3.40.50.2300">
    <property type="match status" value="1"/>
</dbReference>
<dbReference type="InterPro" id="IPR051552">
    <property type="entry name" value="HptR"/>
</dbReference>
<dbReference type="InterPro" id="IPR011006">
    <property type="entry name" value="CheY-like_superfamily"/>
</dbReference>
<dbReference type="GO" id="GO:0003700">
    <property type="term" value="F:DNA-binding transcription factor activity"/>
    <property type="evidence" value="ECO:0007669"/>
    <property type="project" value="InterPro"/>
</dbReference>
<dbReference type="InterPro" id="IPR018062">
    <property type="entry name" value="HTH_AraC-typ_CS"/>
</dbReference>
<evidence type="ECO:0000256" key="1">
    <source>
        <dbReference type="ARBA" id="ARBA00004496"/>
    </source>
</evidence>
<protein>
    <submittedName>
        <fullName evidence="11">Response regulator</fullName>
    </submittedName>
</protein>
<evidence type="ECO:0000256" key="3">
    <source>
        <dbReference type="ARBA" id="ARBA00022553"/>
    </source>
</evidence>
<dbReference type="GO" id="GO:0005737">
    <property type="term" value="C:cytoplasm"/>
    <property type="evidence" value="ECO:0007669"/>
    <property type="project" value="UniProtKB-SubCell"/>
</dbReference>
<dbReference type="SMART" id="SM00448">
    <property type="entry name" value="REC"/>
    <property type="match status" value="1"/>
</dbReference>